<feature type="region of interest" description="Disordered" evidence="1">
    <location>
        <begin position="89"/>
        <end position="123"/>
    </location>
</feature>
<evidence type="ECO:0000256" key="2">
    <source>
        <dbReference type="SAM" id="SignalP"/>
    </source>
</evidence>
<dbReference type="EMBL" id="JBHSLD010000009">
    <property type="protein sequence ID" value="MFC5381453.1"/>
    <property type="molecule type" value="Genomic_DNA"/>
</dbReference>
<dbReference type="RefSeq" id="WP_340269338.1">
    <property type="nucleotide sequence ID" value="NZ_JBBEOG010000004.1"/>
</dbReference>
<evidence type="ECO:0000313" key="5">
    <source>
        <dbReference type="Proteomes" id="UP001596122"/>
    </source>
</evidence>
<dbReference type="Proteomes" id="UP001596122">
    <property type="component" value="Unassembled WGS sequence"/>
</dbReference>
<dbReference type="Pfam" id="PF24837">
    <property type="entry name" value="AMIN-like"/>
    <property type="match status" value="1"/>
</dbReference>
<keyword evidence="5" id="KW-1185">Reference proteome</keyword>
<dbReference type="PROSITE" id="PS51257">
    <property type="entry name" value="PROKAR_LIPOPROTEIN"/>
    <property type="match status" value="1"/>
</dbReference>
<gene>
    <name evidence="4" type="ORF">ACFPJ6_11675</name>
</gene>
<protein>
    <recommendedName>
        <fullName evidence="3">AMIN-like domain-containing protein</fullName>
    </recommendedName>
</protein>
<dbReference type="InterPro" id="IPR056303">
    <property type="entry name" value="AMIN-like"/>
</dbReference>
<name>A0ABW0GPJ4_9MICO</name>
<comment type="caution">
    <text evidence="4">The sequence shown here is derived from an EMBL/GenBank/DDBJ whole genome shotgun (WGS) entry which is preliminary data.</text>
</comment>
<evidence type="ECO:0000313" key="4">
    <source>
        <dbReference type="EMBL" id="MFC5381453.1"/>
    </source>
</evidence>
<feature type="signal peptide" evidence="2">
    <location>
        <begin position="1"/>
        <end position="29"/>
    </location>
</feature>
<organism evidence="4 5">
    <name type="scientific">Aquipuribacter nitratireducens</name>
    <dbReference type="NCBI Taxonomy" id="650104"/>
    <lineage>
        <taxon>Bacteria</taxon>
        <taxon>Bacillati</taxon>
        <taxon>Actinomycetota</taxon>
        <taxon>Actinomycetes</taxon>
        <taxon>Micrococcales</taxon>
        <taxon>Intrasporangiaceae</taxon>
        <taxon>Aquipuribacter</taxon>
    </lineage>
</organism>
<reference evidence="5" key="1">
    <citation type="journal article" date="2019" name="Int. J. Syst. Evol. Microbiol.">
        <title>The Global Catalogue of Microorganisms (GCM) 10K type strain sequencing project: providing services to taxonomists for standard genome sequencing and annotation.</title>
        <authorList>
            <consortium name="The Broad Institute Genomics Platform"/>
            <consortium name="The Broad Institute Genome Sequencing Center for Infectious Disease"/>
            <person name="Wu L."/>
            <person name="Ma J."/>
        </authorList>
    </citation>
    <scope>NUCLEOTIDE SEQUENCE [LARGE SCALE GENOMIC DNA]</scope>
    <source>
        <strain evidence="5">CCUG 43114</strain>
    </source>
</reference>
<evidence type="ECO:0000259" key="3">
    <source>
        <dbReference type="Pfam" id="PF24837"/>
    </source>
</evidence>
<feature type="chain" id="PRO_5046556974" description="AMIN-like domain-containing protein" evidence="2">
    <location>
        <begin position="30"/>
        <end position="254"/>
    </location>
</feature>
<evidence type="ECO:0000256" key="1">
    <source>
        <dbReference type="SAM" id="MobiDB-lite"/>
    </source>
</evidence>
<keyword evidence="2" id="KW-0732">Signal</keyword>
<sequence length="254" mass="26550">MPRTQGRTHARAHGRALVVAVAGASLLLAACGDEGSDTAAPDVVDTDVVATVTDEATTVVTGEVTDEVTDTVTDESTVTDTETVVETQTETVDADDGSAVDAGDEDGGIDASTEPDTRDATGEPVTLVDVRVGSHEEYDRVVWEFAGDGTPGWRAEYVDDPTRQGSGQPVDLEGDGTLSVAIDGTALPTDAPAGVTPYDGAQRVAAASFETITEVLVGNWFEGTYDAFVGVEGEQPFRVRLFEDPTRVVLDVEN</sequence>
<proteinExistence type="predicted"/>
<feature type="domain" description="AMIN-like" evidence="3">
    <location>
        <begin position="126"/>
        <end position="253"/>
    </location>
</feature>
<feature type="compositionally biased region" description="Acidic residues" evidence="1">
    <location>
        <begin position="92"/>
        <end position="108"/>
    </location>
</feature>
<accession>A0ABW0GPJ4</accession>